<dbReference type="Pfam" id="PF02518">
    <property type="entry name" value="HATPase_c"/>
    <property type="match status" value="1"/>
</dbReference>
<dbReference type="InterPro" id="IPR001610">
    <property type="entry name" value="PAC"/>
</dbReference>
<dbReference type="SMART" id="SM00388">
    <property type="entry name" value="HisKA"/>
    <property type="match status" value="1"/>
</dbReference>
<dbReference type="SUPFAM" id="SSF55785">
    <property type="entry name" value="PYP-like sensor domain (PAS domain)"/>
    <property type="match status" value="3"/>
</dbReference>
<dbReference type="Gene3D" id="3.30.450.20">
    <property type="entry name" value="PAS domain"/>
    <property type="match status" value="3"/>
</dbReference>
<dbReference type="SUPFAM" id="SSF55874">
    <property type="entry name" value="ATPase domain of HSP90 chaperone/DNA topoisomerase II/histidine kinase"/>
    <property type="match status" value="1"/>
</dbReference>
<feature type="domain" description="PAC" evidence="13">
    <location>
        <begin position="319"/>
        <end position="369"/>
    </location>
</feature>
<dbReference type="Pfam" id="PF00512">
    <property type="entry name" value="HisKA"/>
    <property type="match status" value="1"/>
</dbReference>
<evidence type="ECO:0000259" key="11">
    <source>
        <dbReference type="PROSITE" id="PS50110"/>
    </source>
</evidence>
<feature type="domain" description="Histidine kinase" evidence="10">
    <location>
        <begin position="509"/>
        <end position="710"/>
    </location>
</feature>
<dbReference type="Proteomes" id="UP000235731">
    <property type="component" value="Unassembled WGS sequence"/>
</dbReference>
<dbReference type="PRINTS" id="PR00344">
    <property type="entry name" value="BCTRLSENSOR"/>
</dbReference>
<dbReference type="Pfam" id="PF00989">
    <property type="entry name" value="PAS"/>
    <property type="match status" value="1"/>
</dbReference>
<dbReference type="SMART" id="SM00091">
    <property type="entry name" value="PAS"/>
    <property type="match status" value="4"/>
</dbReference>
<feature type="domain" description="PAC" evidence="13">
    <location>
        <begin position="446"/>
        <end position="496"/>
    </location>
</feature>
<feature type="domain" description="PAS" evidence="12">
    <location>
        <begin position="248"/>
        <end position="290"/>
    </location>
</feature>
<keyword evidence="7" id="KW-0067">ATP-binding</keyword>
<organism evidence="14 15">
    <name type="scientific">Caldimicrobium thiodismutans</name>
    <dbReference type="NCBI Taxonomy" id="1653476"/>
    <lineage>
        <taxon>Bacteria</taxon>
        <taxon>Pseudomonadati</taxon>
        <taxon>Thermodesulfobacteriota</taxon>
        <taxon>Thermodesulfobacteria</taxon>
        <taxon>Thermodesulfobacteriales</taxon>
        <taxon>Thermodesulfobacteriaceae</taxon>
        <taxon>Caldimicrobium</taxon>
    </lineage>
</organism>
<evidence type="ECO:0000256" key="9">
    <source>
        <dbReference type="PROSITE-ProRule" id="PRU00169"/>
    </source>
</evidence>
<evidence type="ECO:0000259" key="10">
    <source>
        <dbReference type="PROSITE" id="PS50109"/>
    </source>
</evidence>
<evidence type="ECO:0000256" key="4">
    <source>
        <dbReference type="ARBA" id="ARBA00022679"/>
    </source>
</evidence>
<feature type="domain" description="Response regulatory" evidence="11">
    <location>
        <begin position="734"/>
        <end position="857"/>
    </location>
</feature>
<dbReference type="SUPFAM" id="SSF47384">
    <property type="entry name" value="Homodimeric domain of signal transducing histidine kinase"/>
    <property type="match status" value="1"/>
</dbReference>
<dbReference type="InterPro" id="IPR001789">
    <property type="entry name" value="Sig_transdc_resp-reg_receiver"/>
</dbReference>
<dbReference type="InterPro" id="IPR013767">
    <property type="entry name" value="PAS_fold"/>
</dbReference>
<keyword evidence="5" id="KW-0547">Nucleotide-binding</keyword>
<evidence type="ECO:0000256" key="8">
    <source>
        <dbReference type="ARBA" id="ARBA00023012"/>
    </source>
</evidence>
<dbReference type="GO" id="GO:0005524">
    <property type="term" value="F:ATP binding"/>
    <property type="evidence" value="ECO:0007669"/>
    <property type="project" value="UniProtKB-KW"/>
</dbReference>
<dbReference type="EMBL" id="PNIE01000032">
    <property type="protein sequence ID" value="PMP63527.1"/>
    <property type="molecule type" value="Genomic_DNA"/>
</dbReference>
<dbReference type="InterPro" id="IPR005467">
    <property type="entry name" value="His_kinase_dom"/>
</dbReference>
<dbReference type="CDD" id="cd00130">
    <property type="entry name" value="PAS"/>
    <property type="match status" value="3"/>
</dbReference>
<dbReference type="Gene3D" id="3.40.50.2300">
    <property type="match status" value="1"/>
</dbReference>
<dbReference type="CDD" id="cd00082">
    <property type="entry name" value="HisKA"/>
    <property type="match status" value="1"/>
</dbReference>
<dbReference type="SMART" id="SM00387">
    <property type="entry name" value="HATPase_c"/>
    <property type="match status" value="1"/>
</dbReference>
<evidence type="ECO:0000256" key="6">
    <source>
        <dbReference type="ARBA" id="ARBA00022777"/>
    </source>
</evidence>
<proteinExistence type="predicted"/>
<gene>
    <name evidence="14" type="ORF">C0197_02390</name>
</gene>
<keyword evidence="4" id="KW-0808">Transferase</keyword>
<dbReference type="InterPro" id="IPR036890">
    <property type="entry name" value="HATPase_C_sf"/>
</dbReference>
<feature type="modified residue" description="4-aspartylphosphate" evidence="9">
    <location>
        <position position="788"/>
    </location>
</feature>
<evidence type="ECO:0000259" key="13">
    <source>
        <dbReference type="PROSITE" id="PS50113"/>
    </source>
</evidence>
<evidence type="ECO:0000313" key="15">
    <source>
        <dbReference type="Proteomes" id="UP000235731"/>
    </source>
</evidence>
<evidence type="ECO:0000256" key="2">
    <source>
        <dbReference type="ARBA" id="ARBA00012438"/>
    </source>
</evidence>
<dbReference type="CDD" id="cd17546">
    <property type="entry name" value="REC_hyHK_CKI1_RcsC-like"/>
    <property type="match status" value="1"/>
</dbReference>
<dbReference type="InterPro" id="IPR000014">
    <property type="entry name" value="PAS"/>
</dbReference>
<keyword evidence="6" id="KW-0418">Kinase</keyword>
<feature type="domain" description="PAS" evidence="12">
    <location>
        <begin position="367"/>
        <end position="439"/>
    </location>
</feature>
<dbReference type="EC" id="2.7.13.3" evidence="2"/>
<dbReference type="Pfam" id="PF00072">
    <property type="entry name" value="Response_reg"/>
    <property type="match status" value="1"/>
</dbReference>
<dbReference type="PROSITE" id="PS50113">
    <property type="entry name" value="PAC"/>
    <property type="match status" value="2"/>
</dbReference>
<dbReference type="InterPro" id="IPR003661">
    <property type="entry name" value="HisK_dim/P_dom"/>
</dbReference>
<keyword evidence="3 9" id="KW-0597">Phosphoprotein</keyword>
<evidence type="ECO:0000256" key="7">
    <source>
        <dbReference type="ARBA" id="ARBA00022840"/>
    </source>
</evidence>
<dbReference type="Gene3D" id="1.10.287.130">
    <property type="match status" value="1"/>
</dbReference>
<dbReference type="Gene3D" id="3.30.565.10">
    <property type="entry name" value="Histidine kinase-like ATPase, C-terminal domain"/>
    <property type="match status" value="1"/>
</dbReference>
<evidence type="ECO:0000256" key="5">
    <source>
        <dbReference type="ARBA" id="ARBA00022741"/>
    </source>
</evidence>
<comment type="catalytic activity">
    <reaction evidence="1">
        <text>ATP + protein L-histidine = ADP + protein N-phospho-L-histidine.</text>
        <dbReference type="EC" id="2.7.13.3"/>
    </reaction>
</comment>
<dbReference type="Pfam" id="PF13426">
    <property type="entry name" value="PAS_9"/>
    <property type="match status" value="2"/>
</dbReference>
<evidence type="ECO:0000256" key="1">
    <source>
        <dbReference type="ARBA" id="ARBA00000085"/>
    </source>
</evidence>
<evidence type="ECO:0000259" key="12">
    <source>
        <dbReference type="PROSITE" id="PS50112"/>
    </source>
</evidence>
<dbReference type="PROSITE" id="PS50112">
    <property type="entry name" value="PAS"/>
    <property type="match status" value="3"/>
</dbReference>
<evidence type="ECO:0000256" key="3">
    <source>
        <dbReference type="ARBA" id="ARBA00022553"/>
    </source>
</evidence>
<dbReference type="InterPro" id="IPR000700">
    <property type="entry name" value="PAS-assoc_C"/>
</dbReference>
<dbReference type="InterPro" id="IPR035965">
    <property type="entry name" value="PAS-like_dom_sf"/>
</dbReference>
<dbReference type="GO" id="GO:0000155">
    <property type="term" value="F:phosphorelay sensor kinase activity"/>
    <property type="evidence" value="ECO:0007669"/>
    <property type="project" value="InterPro"/>
</dbReference>
<keyword evidence="8" id="KW-0902">Two-component regulatory system</keyword>
<dbReference type="PANTHER" id="PTHR43065:SF10">
    <property type="entry name" value="PEROXIDE STRESS-ACTIVATED HISTIDINE KINASE MAK3"/>
    <property type="match status" value="1"/>
</dbReference>
<accession>A0A2N7PK76</accession>
<dbReference type="SUPFAM" id="SSF52172">
    <property type="entry name" value="CheY-like"/>
    <property type="match status" value="1"/>
</dbReference>
<name>A0A2N7PK76_9BACT</name>
<dbReference type="InterPro" id="IPR003594">
    <property type="entry name" value="HATPase_dom"/>
</dbReference>
<dbReference type="AlphaFoldDB" id="A0A2N7PK76"/>
<comment type="caution">
    <text evidence="14">The sequence shown here is derived from an EMBL/GenBank/DDBJ whole genome shotgun (WGS) entry which is preliminary data.</text>
</comment>
<dbReference type="PROSITE" id="PS50110">
    <property type="entry name" value="RESPONSE_REGULATORY"/>
    <property type="match status" value="1"/>
</dbReference>
<dbReference type="NCBIfam" id="TIGR00229">
    <property type="entry name" value="sensory_box"/>
    <property type="match status" value="2"/>
</dbReference>
<feature type="domain" description="PAS" evidence="12">
    <location>
        <begin position="4"/>
        <end position="56"/>
    </location>
</feature>
<dbReference type="PROSITE" id="PS50109">
    <property type="entry name" value="HIS_KIN"/>
    <property type="match status" value="1"/>
</dbReference>
<protein>
    <recommendedName>
        <fullName evidence="2">histidine kinase</fullName>
        <ecNumber evidence="2">2.7.13.3</ecNumber>
    </recommendedName>
</protein>
<sequence>MKKITLNLEKILSESLFPAFVLDRENRIVLSNEAFLKFINKEREEVEGKFCYELIHGSKERPKFCPLEEGEVCLLSGCRNKDYVCSQCPFEECDKKASIEKSNFLFKEFFEPRLKKYLRVDLFTLYDEKGEFFGYLHFIEDKTETKNLNDLLKNVIETYPGFFFINDENFNLLYMNKNLQNLCKDKEAKCYEILYGETKPCEGCPLLKENIMGEEEVYSPKLNRYFLRYFKTFKTPSGQILKITFYNDITEQVRLFEEASIPLVVVTWEGELLRANKRARELFGLSSEDLRKYQASDLWEDPQERKAFLERLEREAKIVGLEIKLKRASGEPFYALISSSLFKENDLKLIYSAIEDITEYVRAKEEAKKFVERVLEFLPAGVAVIDERDRTLFVNSKFSEITGYSKEELIGANLHQLLIADEELKERAKQIFEKIAKGHRPKLAKRRVEFQGRKKSGDLFLAEIYFDEFYFEGKRLFIGVIQDITERKKIEEKLFKEEKEFVIEKIAGGLAHDLNNLLMIIKGYLDLLKKHLKEKELSYLEKIDLSFERMKQLVSELFILSRGEMKKIEWIEVSEFLKTWVPFFLRGSEIKLSLDLEEGLYLPIEGAHLLSIVQNLVLNAKEAMKDVGELRVKAYKAKESLYLIFEDKGPGIPEEYLGKIFEAGFTTKPRGSGLGLYIVKRIVNLYGGSIEVKSSLGEGTTFILRFPLKGEERRPREEKEGFFPPERKEISKEKILILDDEEEIREVLREFLEEKGFEVETAENGDKALDLVIESKKQKNPFSIFLLDLTVPEGKGGLYFLRKLQALSEDLSKYKIILITGYTEKEVMNEAKDFKIDHILYKPFSLEALLEVISKAK</sequence>
<reference evidence="14 15" key="1">
    <citation type="submission" date="2018-01" db="EMBL/GenBank/DDBJ databases">
        <title>Metagenomic assembled genomes from two thermal pools in the Uzon Caldera, Kamchatka, Russia.</title>
        <authorList>
            <person name="Wilkins L."/>
            <person name="Ettinger C."/>
        </authorList>
    </citation>
    <scope>NUCLEOTIDE SEQUENCE [LARGE SCALE GENOMIC DNA]</scope>
    <source>
        <strain evidence="14">ZAV-15</strain>
    </source>
</reference>
<dbReference type="InterPro" id="IPR004358">
    <property type="entry name" value="Sig_transdc_His_kin-like_C"/>
</dbReference>
<dbReference type="PANTHER" id="PTHR43065">
    <property type="entry name" value="SENSOR HISTIDINE KINASE"/>
    <property type="match status" value="1"/>
</dbReference>
<dbReference type="SMART" id="SM00086">
    <property type="entry name" value="PAC"/>
    <property type="match status" value="2"/>
</dbReference>
<dbReference type="InterPro" id="IPR036097">
    <property type="entry name" value="HisK_dim/P_sf"/>
</dbReference>
<evidence type="ECO:0000313" key="14">
    <source>
        <dbReference type="EMBL" id="PMP63527.1"/>
    </source>
</evidence>
<dbReference type="InterPro" id="IPR011006">
    <property type="entry name" value="CheY-like_superfamily"/>
</dbReference>
<dbReference type="SMART" id="SM00448">
    <property type="entry name" value="REC"/>
    <property type="match status" value="1"/>
</dbReference>